<evidence type="ECO:0000313" key="4">
    <source>
        <dbReference type="Proteomes" id="UP000008281"/>
    </source>
</evidence>
<name>E3MQB1_CAERE</name>
<dbReference type="eggNOG" id="ENOG502QUFU">
    <property type="taxonomic scope" value="Eukaryota"/>
</dbReference>
<dbReference type="SMART" id="SM00225">
    <property type="entry name" value="BTB"/>
    <property type="match status" value="1"/>
</dbReference>
<dbReference type="OrthoDB" id="409824at2759"/>
<evidence type="ECO:0000313" key="3">
    <source>
        <dbReference type="EMBL" id="EFP06869.1"/>
    </source>
</evidence>
<dbReference type="HOGENOM" id="CLU_051249_1_0_1"/>
<dbReference type="PROSITE" id="PS50097">
    <property type="entry name" value="BTB"/>
    <property type="match status" value="1"/>
</dbReference>
<evidence type="ECO:0000259" key="1">
    <source>
        <dbReference type="PROSITE" id="PS50097"/>
    </source>
</evidence>
<dbReference type="Gene3D" id="3.30.710.10">
    <property type="entry name" value="Potassium Channel Kv1.1, Chain A"/>
    <property type="match status" value="1"/>
</dbReference>
<gene>
    <name evidence="3" type="ORF">CRE_11271</name>
</gene>
<dbReference type="STRING" id="31234.E3MQB1"/>
<dbReference type="InterPro" id="IPR052664">
    <property type="entry name" value="BTB-MATH_domain_protein"/>
</dbReference>
<dbReference type="SUPFAM" id="SSF54695">
    <property type="entry name" value="POZ domain"/>
    <property type="match status" value="1"/>
</dbReference>
<accession>E3MQB1</accession>
<keyword evidence="4" id="KW-1185">Reference proteome</keyword>
<reference evidence="3" key="1">
    <citation type="submission" date="2007-07" db="EMBL/GenBank/DDBJ databases">
        <title>PCAP assembly of the Caenorhabditis remanei genome.</title>
        <authorList>
            <consortium name="The Caenorhabditis remanei Sequencing Consortium"/>
            <person name="Wilson R.K."/>
        </authorList>
    </citation>
    <scope>NUCLEOTIDE SEQUENCE [LARGE SCALE GENOMIC DNA]</scope>
    <source>
        <strain evidence="3">PB4641</strain>
    </source>
</reference>
<dbReference type="AlphaFoldDB" id="E3MQB1"/>
<dbReference type="InterPro" id="IPR008974">
    <property type="entry name" value="TRAF-like"/>
</dbReference>
<organism evidence="4">
    <name type="scientific">Caenorhabditis remanei</name>
    <name type="common">Caenorhabditis vulgaris</name>
    <dbReference type="NCBI Taxonomy" id="31234"/>
    <lineage>
        <taxon>Eukaryota</taxon>
        <taxon>Metazoa</taxon>
        <taxon>Ecdysozoa</taxon>
        <taxon>Nematoda</taxon>
        <taxon>Chromadorea</taxon>
        <taxon>Rhabditida</taxon>
        <taxon>Rhabditina</taxon>
        <taxon>Rhabditomorpha</taxon>
        <taxon>Rhabditoidea</taxon>
        <taxon>Rhabditidae</taxon>
        <taxon>Peloderinae</taxon>
        <taxon>Caenorhabditis</taxon>
    </lineage>
</organism>
<protein>
    <recommendedName>
        <fullName evidence="5">BTB domain-containing protein</fullName>
    </recommendedName>
</protein>
<dbReference type="SUPFAM" id="SSF49599">
    <property type="entry name" value="TRAF domain-like"/>
    <property type="match status" value="1"/>
</dbReference>
<dbReference type="CDD" id="cd00121">
    <property type="entry name" value="MATH"/>
    <property type="match status" value="1"/>
</dbReference>
<dbReference type="CDD" id="cd18186">
    <property type="entry name" value="BTB_POZ_ZBTB_KLHL-like"/>
    <property type="match status" value="1"/>
</dbReference>
<sequence length="307" mass="35369">MDTPQKEFVIKCIIDDIDRLVDGDDHTVEENHFDIPWKLEIQQIDGCLSIYLECLKQDSVDDWEVKTETTLQVISENGNSQAMKSYYRYGNVDNPDREVYNRFGWSEFMAWDMLENNFAVDGKVTIQANVRILEMVGFGKENLKNFDESMKEFSDIVLIVGDRKFYTSKLFLGFQSSYFKSLLLGDFAESKQSEVVLKDINADDFQNFLELIHGETPIDDITIEGILHLAVLYNSPTAIKRCEEFLVEKSKKTLKVKLDLSTRYNLKVLKEKCMSEITSIDDIRSVVSDEMDSSISTELLKKCLSLC</sequence>
<dbReference type="InterPro" id="IPR011333">
    <property type="entry name" value="SKP1/BTB/POZ_sf"/>
</dbReference>
<dbReference type="InParanoid" id="E3MQB1"/>
<evidence type="ECO:0008006" key="5">
    <source>
        <dbReference type="Google" id="ProtNLM"/>
    </source>
</evidence>
<feature type="domain" description="BTB" evidence="1">
    <location>
        <begin position="154"/>
        <end position="213"/>
    </location>
</feature>
<feature type="domain" description="MATH" evidence="2">
    <location>
        <begin position="7"/>
        <end position="130"/>
    </location>
</feature>
<proteinExistence type="predicted"/>
<evidence type="ECO:0000259" key="2">
    <source>
        <dbReference type="PROSITE" id="PS50144"/>
    </source>
</evidence>
<dbReference type="Pfam" id="PF00917">
    <property type="entry name" value="MATH"/>
    <property type="match status" value="1"/>
</dbReference>
<dbReference type="InterPro" id="IPR000210">
    <property type="entry name" value="BTB/POZ_dom"/>
</dbReference>
<dbReference type="Proteomes" id="UP000008281">
    <property type="component" value="Unassembled WGS sequence"/>
</dbReference>
<dbReference type="PANTHER" id="PTHR22743:SF165">
    <property type="entry name" value="BTB AND MATH DOMAIN CONTAINING-RELATED"/>
    <property type="match status" value="1"/>
</dbReference>
<dbReference type="SMART" id="SM00061">
    <property type="entry name" value="MATH"/>
    <property type="match status" value="1"/>
</dbReference>
<dbReference type="Pfam" id="PF00651">
    <property type="entry name" value="BTB"/>
    <property type="match status" value="1"/>
</dbReference>
<dbReference type="PANTHER" id="PTHR22743">
    <property type="entry name" value="MEPRIN/TRAF-LIKE MATH FAMILY-C.ELEGANS"/>
    <property type="match status" value="1"/>
</dbReference>
<dbReference type="InterPro" id="IPR002083">
    <property type="entry name" value="MATH/TRAF_dom"/>
</dbReference>
<dbReference type="OMA" id="ARWERTE"/>
<dbReference type="EMBL" id="DS268465">
    <property type="protein sequence ID" value="EFP06869.1"/>
    <property type="molecule type" value="Genomic_DNA"/>
</dbReference>
<dbReference type="PROSITE" id="PS50144">
    <property type="entry name" value="MATH"/>
    <property type="match status" value="1"/>
</dbReference>
<dbReference type="Gene3D" id="2.60.210.10">
    <property type="entry name" value="Apoptosis, Tumor Necrosis Factor Receptor Associated Protein 2, Chain A"/>
    <property type="match status" value="1"/>
</dbReference>